<dbReference type="AlphaFoldDB" id="A0A8H6KPN7"/>
<dbReference type="Pfam" id="PF25411">
    <property type="entry name" value="DUF7888"/>
    <property type="match status" value="1"/>
</dbReference>
<feature type="chain" id="PRO_5034938015" description="DUF7888 domain-containing protein" evidence="1">
    <location>
        <begin position="19"/>
        <end position="176"/>
    </location>
</feature>
<organism evidence="3 4">
    <name type="scientific">Colletotrichum plurivorum</name>
    <dbReference type="NCBI Taxonomy" id="2175906"/>
    <lineage>
        <taxon>Eukaryota</taxon>
        <taxon>Fungi</taxon>
        <taxon>Dikarya</taxon>
        <taxon>Ascomycota</taxon>
        <taxon>Pezizomycotina</taxon>
        <taxon>Sordariomycetes</taxon>
        <taxon>Hypocreomycetidae</taxon>
        <taxon>Glomerellales</taxon>
        <taxon>Glomerellaceae</taxon>
        <taxon>Colletotrichum</taxon>
        <taxon>Colletotrichum orchidearum species complex</taxon>
    </lineage>
</organism>
<dbReference type="Proteomes" id="UP000654918">
    <property type="component" value="Unassembled WGS sequence"/>
</dbReference>
<feature type="signal peptide" evidence="1">
    <location>
        <begin position="1"/>
        <end position="18"/>
    </location>
</feature>
<dbReference type="EMBL" id="WIGO01000043">
    <property type="protein sequence ID" value="KAF6835093.1"/>
    <property type="molecule type" value="Genomic_DNA"/>
</dbReference>
<evidence type="ECO:0000259" key="2">
    <source>
        <dbReference type="Pfam" id="PF25411"/>
    </source>
</evidence>
<proteinExistence type="predicted"/>
<protein>
    <recommendedName>
        <fullName evidence="2">DUF7888 domain-containing protein</fullName>
    </recommendedName>
</protein>
<sequence length="176" mass="18773">MRFSTFATSITLVVAASAAYLDKRQDTTVTVKTDNGTAQITVPANSPAKEPAGGLGSKADAASAVADVLSKVVKLVQGLVDDDIKRRQAFTQNTVAQVRQRTKNNVIMSNVGYGFKGTFIDRTSTKYKAKVGADVSFDVIQFKTGSFTLKGDGGFQNWAYVVDGTCTTNGRNVDCK</sequence>
<comment type="caution">
    <text evidence="3">The sequence shown here is derived from an EMBL/GenBank/DDBJ whole genome shotgun (WGS) entry which is preliminary data.</text>
</comment>
<gene>
    <name evidence="3" type="ORF">CPLU01_04571</name>
</gene>
<evidence type="ECO:0000256" key="1">
    <source>
        <dbReference type="SAM" id="SignalP"/>
    </source>
</evidence>
<feature type="domain" description="DUF7888" evidence="2">
    <location>
        <begin position="59"/>
        <end position="174"/>
    </location>
</feature>
<name>A0A8H6KPN7_9PEZI</name>
<accession>A0A8H6KPN7</accession>
<evidence type="ECO:0000313" key="4">
    <source>
        <dbReference type="Proteomes" id="UP000654918"/>
    </source>
</evidence>
<keyword evidence="1" id="KW-0732">Signal</keyword>
<reference evidence="3" key="1">
    <citation type="journal article" date="2020" name="Phytopathology">
        <title>Genome Sequence Resources of Colletotrichum truncatum, C. plurivorum, C. musicola, and C. sojae: Four Species Pathogenic to Soybean (Glycine max).</title>
        <authorList>
            <person name="Rogerio F."/>
            <person name="Boufleur T.R."/>
            <person name="Ciampi-Guillardi M."/>
            <person name="Sukno S.A."/>
            <person name="Thon M.R."/>
            <person name="Massola Junior N.S."/>
            <person name="Baroncelli R."/>
        </authorList>
    </citation>
    <scope>NUCLEOTIDE SEQUENCE</scope>
    <source>
        <strain evidence="3">LFN00145</strain>
    </source>
</reference>
<keyword evidence="4" id="KW-1185">Reference proteome</keyword>
<dbReference type="InterPro" id="IPR057210">
    <property type="entry name" value="DUF7888"/>
</dbReference>
<evidence type="ECO:0000313" key="3">
    <source>
        <dbReference type="EMBL" id="KAF6835093.1"/>
    </source>
</evidence>